<dbReference type="Proteomes" id="UP001239111">
    <property type="component" value="Chromosome 2"/>
</dbReference>
<name>A0ACC2PAG3_9HYME</name>
<accession>A0ACC2PAG3</accession>
<sequence>MIKHDEAYYRSRKPQKDQGRVKNFSRFIWDPDTKTFLGRTPQEWMAFGLFYLCFYGVLFSFSGLQLWLTYKFVKKYGKPMTKLNRTLARAYLELSWARPTMMFGLSANNMRGPGIVMKPSVAAYKNEPLIEIESSSGKNSTQKYVDLIKKTLAEYSVDRSKYDPMCNDRILRKEDPDQPCFFDIERLGDCSKAPYGYTKPYQPCVYIKFNKRIGWLPIFYTQAQPLPENMPIWLQRMIQNTDKFLVWLSCDGKSESDRKHVGQIKYLPEPGFPVQYFPFNGEINYLAPMVALRFPNLTG</sequence>
<proteinExistence type="predicted"/>
<gene>
    <name evidence="1" type="ORF">QAD02_016392</name>
</gene>
<dbReference type="EMBL" id="CM056742">
    <property type="protein sequence ID" value="KAJ8680605.1"/>
    <property type="molecule type" value="Genomic_DNA"/>
</dbReference>
<evidence type="ECO:0000313" key="1">
    <source>
        <dbReference type="EMBL" id="KAJ8680605.1"/>
    </source>
</evidence>
<evidence type="ECO:0000313" key="2">
    <source>
        <dbReference type="Proteomes" id="UP001239111"/>
    </source>
</evidence>
<organism evidence="1 2">
    <name type="scientific">Eretmocerus hayati</name>
    <dbReference type="NCBI Taxonomy" id="131215"/>
    <lineage>
        <taxon>Eukaryota</taxon>
        <taxon>Metazoa</taxon>
        <taxon>Ecdysozoa</taxon>
        <taxon>Arthropoda</taxon>
        <taxon>Hexapoda</taxon>
        <taxon>Insecta</taxon>
        <taxon>Pterygota</taxon>
        <taxon>Neoptera</taxon>
        <taxon>Endopterygota</taxon>
        <taxon>Hymenoptera</taxon>
        <taxon>Apocrita</taxon>
        <taxon>Proctotrupomorpha</taxon>
        <taxon>Chalcidoidea</taxon>
        <taxon>Aphelinidae</taxon>
        <taxon>Aphelininae</taxon>
        <taxon>Eretmocerus</taxon>
    </lineage>
</organism>
<reference evidence="1" key="1">
    <citation type="submission" date="2023-04" db="EMBL/GenBank/DDBJ databases">
        <title>A chromosome-level genome assembly of the parasitoid wasp Eretmocerus hayati.</title>
        <authorList>
            <person name="Zhong Y."/>
            <person name="Liu S."/>
            <person name="Liu Y."/>
        </authorList>
    </citation>
    <scope>NUCLEOTIDE SEQUENCE</scope>
    <source>
        <strain evidence="1">ZJU_SS_LIU_2023</strain>
    </source>
</reference>
<comment type="caution">
    <text evidence="1">The sequence shown here is derived from an EMBL/GenBank/DDBJ whole genome shotgun (WGS) entry which is preliminary data.</text>
</comment>
<keyword evidence="2" id="KW-1185">Reference proteome</keyword>
<protein>
    <submittedName>
        <fullName evidence="1">Uncharacterized protein</fullName>
    </submittedName>
</protein>